<evidence type="ECO:0000313" key="3">
    <source>
        <dbReference type="Proteomes" id="UP000186385"/>
    </source>
</evidence>
<evidence type="ECO:0000313" key="4">
    <source>
        <dbReference type="Proteomes" id="UP000215545"/>
    </source>
</evidence>
<evidence type="ECO:0000313" key="1">
    <source>
        <dbReference type="EMBL" id="OXS76752.1"/>
    </source>
</evidence>
<dbReference type="RefSeq" id="WP_045849051.1">
    <property type="nucleotide sequence ID" value="NZ_FTLX01000006.1"/>
</dbReference>
<dbReference type="STRING" id="1017273.SAMN05443094_106275"/>
<reference evidence="1" key="3">
    <citation type="submission" date="2017-03" db="EMBL/GenBank/DDBJ databases">
        <authorList>
            <person name="Dastager S.G."/>
            <person name="Neurgaonkar P.S."/>
            <person name="Dharne M.S."/>
        </authorList>
    </citation>
    <scope>NUCLEOTIDE SEQUENCE</scope>
    <source>
        <strain evidence="1">DSM 25145</strain>
    </source>
</reference>
<sequence>MWGYLLAGFVVLWLLQIYLTTRQMRHYRATIQKMSRRESGYLGVGVEKKKLGSGTVLILVTDENGVVEECRVMNGVTVFAKFKKCKRFIGQHISTLQDEKWEHPLKMASDKIKQQMDTAVTV</sequence>
<evidence type="ECO:0000313" key="2">
    <source>
        <dbReference type="EMBL" id="SIR28308.1"/>
    </source>
</evidence>
<dbReference type="Pfam" id="PF06923">
    <property type="entry name" value="GutM"/>
    <property type="match status" value="1"/>
</dbReference>
<organism evidence="2 3">
    <name type="scientific">Domibacillus enclensis</name>
    <dbReference type="NCBI Taxonomy" id="1017273"/>
    <lineage>
        <taxon>Bacteria</taxon>
        <taxon>Bacillati</taxon>
        <taxon>Bacillota</taxon>
        <taxon>Bacilli</taxon>
        <taxon>Bacillales</taxon>
        <taxon>Bacillaceae</taxon>
        <taxon>Domibacillus</taxon>
    </lineage>
</organism>
<dbReference type="Proteomes" id="UP000186385">
    <property type="component" value="Unassembled WGS sequence"/>
</dbReference>
<dbReference type="EMBL" id="FTLX01000006">
    <property type="protein sequence ID" value="SIR28308.1"/>
    <property type="molecule type" value="Genomic_DNA"/>
</dbReference>
<dbReference type="AlphaFoldDB" id="A0A1N6ZNA8"/>
<dbReference type="OrthoDB" id="9096700at2"/>
<proteinExistence type="predicted"/>
<dbReference type="EMBL" id="MWSK01000006">
    <property type="protein sequence ID" value="OXS76752.1"/>
    <property type="molecule type" value="Genomic_DNA"/>
</dbReference>
<reference evidence="2 3" key="1">
    <citation type="submission" date="2017-01" db="EMBL/GenBank/DDBJ databases">
        <authorList>
            <person name="Mah S.A."/>
            <person name="Swanson W.J."/>
            <person name="Moy G.W."/>
            <person name="Vacquier V.D."/>
        </authorList>
    </citation>
    <scope>NUCLEOTIDE SEQUENCE [LARGE SCALE GENOMIC DNA]</scope>
    <source>
        <strain evidence="2 3">NIO-1016</strain>
    </source>
</reference>
<reference evidence="4" key="2">
    <citation type="submission" date="2017-03" db="EMBL/GenBank/DDBJ databases">
        <title>Bacillus sp. V-88(T) DSM27956, whole genome shotgun sequencing project.</title>
        <authorList>
            <person name="Dastager S.G."/>
            <person name="Neurgaonkar P.S."/>
            <person name="Dharne M.S."/>
        </authorList>
    </citation>
    <scope>NUCLEOTIDE SEQUENCE [LARGE SCALE GENOMIC DNA]</scope>
    <source>
        <strain evidence="4">DSM 25145</strain>
    </source>
</reference>
<gene>
    <name evidence="1" type="ORF">B1B05_13920</name>
    <name evidence="2" type="ORF">SAMN05443094_106275</name>
</gene>
<dbReference type="Proteomes" id="UP000215545">
    <property type="component" value="Unassembled WGS sequence"/>
</dbReference>
<name>A0A1N6ZNA8_9BACI</name>
<accession>A0A1N6ZNA8</accession>
<protein>
    <submittedName>
        <fullName evidence="2">Glucitol operon activator protein (GutM)</fullName>
    </submittedName>
</protein>
<dbReference type="InterPro" id="IPR009693">
    <property type="entry name" value="Glucitol_operon_activator"/>
</dbReference>
<keyword evidence="4" id="KW-1185">Reference proteome</keyword>